<dbReference type="AlphaFoldDB" id="A0A8H6H5P7"/>
<dbReference type="Proteomes" id="UP000521943">
    <property type="component" value="Unassembled WGS sequence"/>
</dbReference>
<dbReference type="EMBL" id="JACGCI010000328">
    <property type="protein sequence ID" value="KAF6740954.1"/>
    <property type="molecule type" value="Genomic_DNA"/>
</dbReference>
<protein>
    <submittedName>
        <fullName evidence="1">Uncharacterized protein</fullName>
    </submittedName>
</protein>
<accession>A0A8H6H5P7</accession>
<keyword evidence="2" id="KW-1185">Reference proteome</keyword>
<name>A0A8H6H5P7_9AGAR</name>
<evidence type="ECO:0000313" key="2">
    <source>
        <dbReference type="Proteomes" id="UP000521943"/>
    </source>
</evidence>
<organism evidence="1 2">
    <name type="scientific">Ephemerocybe angulata</name>
    <dbReference type="NCBI Taxonomy" id="980116"/>
    <lineage>
        <taxon>Eukaryota</taxon>
        <taxon>Fungi</taxon>
        <taxon>Dikarya</taxon>
        <taxon>Basidiomycota</taxon>
        <taxon>Agaricomycotina</taxon>
        <taxon>Agaricomycetes</taxon>
        <taxon>Agaricomycetidae</taxon>
        <taxon>Agaricales</taxon>
        <taxon>Agaricineae</taxon>
        <taxon>Psathyrellaceae</taxon>
        <taxon>Ephemerocybe</taxon>
    </lineage>
</organism>
<gene>
    <name evidence="1" type="ORF">DFP72DRAFT_1085622</name>
</gene>
<reference evidence="1 2" key="1">
    <citation type="submission" date="2020-07" db="EMBL/GenBank/DDBJ databases">
        <title>Comparative genomics of pyrophilous fungi reveals a link between fire events and developmental genes.</title>
        <authorList>
            <consortium name="DOE Joint Genome Institute"/>
            <person name="Steindorff A.S."/>
            <person name="Carver A."/>
            <person name="Calhoun S."/>
            <person name="Stillman K."/>
            <person name="Liu H."/>
            <person name="Lipzen A."/>
            <person name="Pangilinan J."/>
            <person name="Labutti K."/>
            <person name="Bruns T.D."/>
            <person name="Grigoriev I.V."/>
        </authorList>
    </citation>
    <scope>NUCLEOTIDE SEQUENCE [LARGE SCALE GENOMIC DNA]</scope>
    <source>
        <strain evidence="1 2">CBS 144469</strain>
    </source>
</reference>
<proteinExistence type="predicted"/>
<sequence length="94" mass="10648">MTAAEILKSYWNEQNLYRLLLGCIPSFFPPTTTAAQQESYKGQTETGRLVYFAERFGRIEGMHRASSSLVALKRMFNPTAVVRIGERELGSRDS</sequence>
<comment type="caution">
    <text evidence="1">The sequence shown here is derived from an EMBL/GenBank/DDBJ whole genome shotgun (WGS) entry which is preliminary data.</text>
</comment>
<evidence type="ECO:0000313" key="1">
    <source>
        <dbReference type="EMBL" id="KAF6740954.1"/>
    </source>
</evidence>